<keyword evidence="2" id="KW-0282">Flagellum</keyword>
<evidence type="ECO:0000259" key="1">
    <source>
        <dbReference type="Pfam" id="PF10135"/>
    </source>
</evidence>
<keyword evidence="3" id="KW-1185">Reference proteome</keyword>
<dbReference type="eggNOG" id="COG3951">
    <property type="taxonomic scope" value="Bacteria"/>
</dbReference>
<keyword evidence="2" id="KW-0969">Cilium</keyword>
<dbReference type="Proteomes" id="UP000001052">
    <property type="component" value="Chromosome"/>
</dbReference>
<reference evidence="3" key="1">
    <citation type="submission" date="2009-09" db="EMBL/GenBank/DDBJ databases">
        <title>The complete chromosome of Desulfohalobium retbaense DSM 5692.</title>
        <authorList>
            <consortium name="US DOE Joint Genome Institute (JGI-PGF)"/>
            <person name="Lucas S."/>
            <person name="Copeland A."/>
            <person name="Lapidus A."/>
            <person name="Glavina del Rio T."/>
            <person name="Dalin E."/>
            <person name="Tice H."/>
            <person name="Bruce D."/>
            <person name="Goodwin L."/>
            <person name="Pitluck S."/>
            <person name="Kyrpides N."/>
            <person name="Mavromatis K."/>
            <person name="Ivanova N."/>
            <person name="Mikhailova N."/>
            <person name="Munk A.C."/>
            <person name="Brettin T."/>
            <person name="Detter J.C."/>
            <person name="Han C."/>
            <person name="Tapia R."/>
            <person name="Larimer F."/>
            <person name="Land M."/>
            <person name="Hauser L."/>
            <person name="Markowitz V."/>
            <person name="Cheng J.-F."/>
            <person name="Hugenholtz P."/>
            <person name="Woyke T."/>
            <person name="Wu D."/>
            <person name="Spring S."/>
            <person name="Klenk H.-P."/>
            <person name="Eisen J.A."/>
        </authorList>
    </citation>
    <scope>NUCLEOTIDE SEQUENCE [LARGE SCALE GENOMIC DNA]</scope>
    <source>
        <strain evidence="3">DSM 5692</strain>
    </source>
</reference>
<organism evidence="2 3">
    <name type="scientific">Desulfohalobium retbaense (strain ATCC 49708 / DSM 5692 / JCM 16813 / HR100)</name>
    <dbReference type="NCBI Taxonomy" id="485915"/>
    <lineage>
        <taxon>Bacteria</taxon>
        <taxon>Pseudomonadati</taxon>
        <taxon>Thermodesulfobacteriota</taxon>
        <taxon>Desulfovibrionia</taxon>
        <taxon>Desulfovibrionales</taxon>
        <taxon>Desulfohalobiaceae</taxon>
        <taxon>Desulfohalobium</taxon>
    </lineage>
</organism>
<dbReference type="PRINTS" id="PR01002">
    <property type="entry name" value="FLGFLGJ"/>
</dbReference>
<dbReference type="AlphaFoldDB" id="C8WYX9"/>
<dbReference type="RefSeq" id="WP_015751053.1">
    <property type="nucleotide sequence ID" value="NC_013223.1"/>
</dbReference>
<evidence type="ECO:0000313" key="2">
    <source>
        <dbReference type="EMBL" id="ACV67895.1"/>
    </source>
</evidence>
<sequence length="109" mass="11574">MGLGIDPRIGISQLRQADTNSAEQLKQTCQKFEAFFLQSMFKSMRAAVPEGGLIERSNGQQWFEEAFDVEVAQSVSTGRGVGLAEALYGEMAGGPDSSGDAGSGFLGSY</sequence>
<proteinExistence type="predicted"/>
<dbReference type="InterPro" id="IPR019301">
    <property type="entry name" value="Flagellar_prot_FlgJ_N"/>
</dbReference>
<evidence type="ECO:0000313" key="3">
    <source>
        <dbReference type="Proteomes" id="UP000001052"/>
    </source>
</evidence>
<feature type="domain" description="Flagellar protein FlgJ N-terminal" evidence="1">
    <location>
        <begin position="42"/>
        <end position="88"/>
    </location>
</feature>
<dbReference type="OrthoDB" id="9796740at2"/>
<protein>
    <submittedName>
        <fullName evidence="2">Flagellar protein FlgJ-like protein</fullName>
    </submittedName>
</protein>
<keyword evidence="2" id="KW-0966">Cell projection</keyword>
<dbReference type="Pfam" id="PF10135">
    <property type="entry name" value="Rod-binding"/>
    <property type="match status" value="1"/>
</dbReference>
<dbReference type="EMBL" id="CP001734">
    <property type="protein sequence ID" value="ACV67895.1"/>
    <property type="molecule type" value="Genomic_DNA"/>
</dbReference>
<accession>C8WYX9</accession>
<reference evidence="2 3" key="2">
    <citation type="journal article" date="2010" name="Stand. Genomic Sci.">
        <title>Complete genome sequence of Desulfohalobium retbaense type strain (HR(100)).</title>
        <authorList>
            <person name="Spring S."/>
            <person name="Nolan M."/>
            <person name="Lapidus A."/>
            <person name="Glavina Del Rio T."/>
            <person name="Copeland A."/>
            <person name="Tice H."/>
            <person name="Cheng J.F."/>
            <person name="Lucas S."/>
            <person name="Land M."/>
            <person name="Chen F."/>
            <person name="Bruce D."/>
            <person name="Goodwin L."/>
            <person name="Pitluck S."/>
            <person name="Ivanova N."/>
            <person name="Mavromatis K."/>
            <person name="Mikhailova N."/>
            <person name="Pati A."/>
            <person name="Chen A."/>
            <person name="Palaniappan K."/>
            <person name="Hauser L."/>
            <person name="Chang Y.J."/>
            <person name="Jeffries C.D."/>
            <person name="Munk C."/>
            <person name="Kiss H."/>
            <person name="Chain P."/>
            <person name="Han C."/>
            <person name="Brettin T."/>
            <person name="Detter J.C."/>
            <person name="Schuler E."/>
            <person name="Goker M."/>
            <person name="Rohde M."/>
            <person name="Bristow J."/>
            <person name="Eisen J.A."/>
            <person name="Markowitz V."/>
            <person name="Hugenholtz P."/>
            <person name="Kyrpides N.C."/>
            <person name="Klenk H.P."/>
        </authorList>
    </citation>
    <scope>NUCLEOTIDE SEQUENCE [LARGE SCALE GENOMIC DNA]</scope>
    <source>
        <strain evidence="2 3">DSM 5692</strain>
    </source>
</reference>
<dbReference type="KEGG" id="drt:Dret_0598"/>
<gene>
    <name evidence="2" type="ordered locus">Dret_0598</name>
</gene>
<name>C8WYX9_DESRD</name>
<dbReference type="STRING" id="485915.Dret_0598"/>
<dbReference type="HOGENOM" id="CLU_155700_0_3_7"/>